<dbReference type="InterPro" id="IPR002539">
    <property type="entry name" value="MaoC-like_dom"/>
</dbReference>
<evidence type="ECO:0000259" key="1">
    <source>
        <dbReference type="Pfam" id="PF01575"/>
    </source>
</evidence>
<proteinExistence type="predicted"/>
<dbReference type="SUPFAM" id="SSF54637">
    <property type="entry name" value="Thioesterase/thiol ester dehydrase-isomerase"/>
    <property type="match status" value="1"/>
</dbReference>
<dbReference type="CDD" id="cd03441">
    <property type="entry name" value="R_hydratase_like"/>
    <property type="match status" value="1"/>
</dbReference>
<gene>
    <name evidence="2" type="ORF">OOZ53_06480</name>
</gene>
<organism evidence="2 3">
    <name type="scientific">Hoeflea poritis</name>
    <dbReference type="NCBI Taxonomy" id="2993659"/>
    <lineage>
        <taxon>Bacteria</taxon>
        <taxon>Pseudomonadati</taxon>
        <taxon>Pseudomonadota</taxon>
        <taxon>Alphaproteobacteria</taxon>
        <taxon>Hyphomicrobiales</taxon>
        <taxon>Rhizobiaceae</taxon>
        <taxon>Hoeflea</taxon>
    </lineage>
</organism>
<sequence>MPVESQQHELAAGTHEYEQLRDGDWFSTDSLTVTADHIDRFADLTGDRFEIHMSDDRARHHGFDGRVAHGLLVLSLVDGLKNQAAARFNAIASLGWDWSFKRPVLIGDTIRATLTIAGKRPTRHAARGIVKLACDVTNQNGDSVQSGTNQLMVYRGVRAILS</sequence>
<name>A0ABT4VLR7_9HYPH</name>
<dbReference type="Pfam" id="PF01575">
    <property type="entry name" value="MaoC_dehydratas"/>
    <property type="match status" value="1"/>
</dbReference>
<evidence type="ECO:0000313" key="2">
    <source>
        <dbReference type="EMBL" id="MDA4844988.1"/>
    </source>
</evidence>
<protein>
    <submittedName>
        <fullName evidence="2">MaoC family dehydratase</fullName>
    </submittedName>
</protein>
<dbReference type="InterPro" id="IPR052342">
    <property type="entry name" value="MCH/BMMD"/>
</dbReference>
<dbReference type="InterPro" id="IPR029069">
    <property type="entry name" value="HotDog_dom_sf"/>
</dbReference>
<dbReference type="PANTHER" id="PTHR43664:SF1">
    <property type="entry name" value="BETA-METHYLMALYL-COA DEHYDRATASE"/>
    <property type="match status" value="1"/>
</dbReference>
<dbReference type="RefSeq" id="WP_271088541.1">
    <property type="nucleotide sequence ID" value="NZ_JAPJZH010000003.1"/>
</dbReference>
<feature type="domain" description="MaoC-like" evidence="1">
    <location>
        <begin position="29"/>
        <end position="130"/>
    </location>
</feature>
<evidence type="ECO:0000313" key="3">
    <source>
        <dbReference type="Proteomes" id="UP001148313"/>
    </source>
</evidence>
<dbReference type="Proteomes" id="UP001148313">
    <property type="component" value="Unassembled WGS sequence"/>
</dbReference>
<accession>A0ABT4VLR7</accession>
<keyword evidence="3" id="KW-1185">Reference proteome</keyword>
<reference evidence="2" key="1">
    <citation type="submission" date="2022-11" db="EMBL/GenBank/DDBJ databases">
        <title>Hoeflea poritis sp. nov., isolated from scleractinian coral Porites lutea.</title>
        <authorList>
            <person name="Zhang G."/>
            <person name="Wei Q."/>
            <person name="Cai L."/>
        </authorList>
    </citation>
    <scope>NUCLEOTIDE SEQUENCE</scope>
    <source>
        <strain evidence="2">E7-10</strain>
    </source>
</reference>
<dbReference type="EMBL" id="JAPJZH010000003">
    <property type="protein sequence ID" value="MDA4844988.1"/>
    <property type="molecule type" value="Genomic_DNA"/>
</dbReference>
<dbReference type="Gene3D" id="3.10.129.10">
    <property type="entry name" value="Hotdog Thioesterase"/>
    <property type="match status" value="1"/>
</dbReference>
<dbReference type="PANTHER" id="PTHR43664">
    <property type="entry name" value="MONOAMINE OXIDASE-RELATED"/>
    <property type="match status" value="1"/>
</dbReference>
<comment type="caution">
    <text evidence="2">The sequence shown here is derived from an EMBL/GenBank/DDBJ whole genome shotgun (WGS) entry which is preliminary data.</text>
</comment>